<feature type="domain" description="Methyl-accepting transducer" evidence="4">
    <location>
        <begin position="480"/>
        <end position="675"/>
    </location>
</feature>
<protein>
    <submittedName>
        <fullName evidence="5">Methyl-accepting chemotaxis protein I Tsr</fullName>
    </submittedName>
</protein>
<evidence type="ECO:0000313" key="6">
    <source>
        <dbReference type="Proteomes" id="UP000006690"/>
    </source>
</evidence>
<dbReference type="PANTHER" id="PTHR32089:SF112">
    <property type="entry name" value="LYSOZYME-LIKE PROTEIN-RELATED"/>
    <property type="match status" value="1"/>
</dbReference>
<dbReference type="InterPro" id="IPR019494">
    <property type="entry name" value="FIST_C"/>
</dbReference>
<dbReference type="InterPro" id="IPR004089">
    <property type="entry name" value="MCPsignal_dom"/>
</dbReference>
<dbReference type="InterPro" id="IPR013702">
    <property type="entry name" value="FIST_domain_N"/>
</dbReference>
<dbReference type="SMART" id="SM01204">
    <property type="entry name" value="FIST_C"/>
    <property type="match status" value="1"/>
</dbReference>
<proteinExistence type="predicted"/>
<evidence type="ECO:0000259" key="4">
    <source>
        <dbReference type="PROSITE" id="PS50111"/>
    </source>
</evidence>
<reference evidence="6" key="1">
    <citation type="journal article" date="2012" name="Appl. Microbiol. Biotechnol.">
        <title>The complete genome sequence of Pantoea ananatis AJ13355, an organism with great biotechnological potential.</title>
        <authorList>
            <person name="Hara Y."/>
            <person name="Kadotani N."/>
            <person name="Izui H."/>
            <person name="Katashkina J.I."/>
            <person name="Kuvaeva T.M."/>
            <person name="Andreeva I.G."/>
            <person name="Golubeva L.I."/>
            <person name="Malko D.B."/>
            <person name="Makeev V.J."/>
            <person name="Mashko S.V."/>
            <person name="Kozlov Y.I."/>
        </authorList>
    </citation>
    <scope>NUCLEOTIDE SEQUENCE [LARGE SCALE GENOMIC DNA]</scope>
    <source>
        <strain evidence="6">AJ13355</strain>
    </source>
</reference>
<dbReference type="PATRIC" id="fig|932677.3.peg.1126"/>
<dbReference type="SMART" id="SM00283">
    <property type="entry name" value="MA"/>
    <property type="match status" value="1"/>
</dbReference>
<dbReference type="Pfam" id="PF08495">
    <property type="entry name" value="FIST"/>
    <property type="match status" value="1"/>
</dbReference>
<evidence type="ECO:0000256" key="3">
    <source>
        <dbReference type="PROSITE-ProRule" id="PRU00284"/>
    </source>
</evidence>
<accession>A0A0H3L2P4</accession>
<keyword evidence="2 3" id="KW-0807">Transducer</keyword>
<evidence type="ECO:0000256" key="1">
    <source>
        <dbReference type="ARBA" id="ARBA00004370"/>
    </source>
</evidence>
<dbReference type="KEGG" id="paj:PAJ_0977"/>
<gene>
    <name evidence="5" type="primary">tsr</name>
    <name evidence="5" type="ordered locus">PAJ_0977</name>
</gene>
<dbReference type="GO" id="GO:0016020">
    <property type="term" value="C:membrane"/>
    <property type="evidence" value="ECO:0007669"/>
    <property type="project" value="UniProtKB-SubCell"/>
</dbReference>
<dbReference type="eggNOG" id="COG0840">
    <property type="taxonomic scope" value="Bacteria"/>
</dbReference>
<organism evidence="5 6">
    <name type="scientific">Pantoea ananatis (strain AJ13355)</name>
    <dbReference type="NCBI Taxonomy" id="932677"/>
    <lineage>
        <taxon>Bacteria</taxon>
        <taxon>Pseudomonadati</taxon>
        <taxon>Pseudomonadota</taxon>
        <taxon>Gammaproteobacteria</taxon>
        <taxon>Enterobacterales</taxon>
        <taxon>Erwiniaceae</taxon>
        <taxon>Pantoea</taxon>
    </lineage>
</organism>
<evidence type="ECO:0000256" key="2">
    <source>
        <dbReference type="ARBA" id="ARBA00023224"/>
    </source>
</evidence>
<name>A0A0H3L2P4_PANAA</name>
<dbReference type="EMBL" id="AP012032">
    <property type="protein sequence ID" value="BAK11057.1"/>
    <property type="molecule type" value="Genomic_DNA"/>
</dbReference>
<dbReference type="AlphaFoldDB" id="A0A0H3L2P4"/>
<dbReference type="GO" id="GO:0007165">
    <property type="term" value="P:signal transduction"/>
    <property type="evidence" value="ECO:0007669"/>
    <property type="project" value="UniProtKB-KW"/>
</dbReference>
<dbReference type="GO" id="GO:0006935">
    <property type="term" value="P:chemotaxis"/>
    <property type="evidence" value="ECO:0007669"/>
    <property type="project" value="UniProtKB-ARBA"/>
</dbReference>
<dbReference type="PANTHER" id="PTHR32089">
    <property type="entry name" value="METHYL-ACCEPTING CHEMOTAXIS PROTEIN MCPB"/>
    <property type="match status" value="1"/>
</dbReference>
<dbReference type="Gene3D" id="1.10.287.950">
    <property type="entry name" value="Methyl-accepting chemotaxis protein"/>
    <property type="match status" value="1"/>
</dbReference>
<dbReference type="SUPFAM" id="SSF58104">
    <property type="entry name" value="Methyl-accepting chemotaxis protein (MCP) signaling domain"/>
    <property type="match status" value="1"/>
</dbReference>
<dbReference type="Proteomes" id="UP000006690">
    <property type="component" value="Chromosome"/>
</dbReference>
<dbReference type="HOGENOM" id="CLU_026627_1_0_6"/>
<dbReference type="eggNOG" id="COG3287">
    <property type="taxonomic scope" value="Bacteria"/>
</dbReference>
<dbReference type="Pfam" id="PF10442">
    <property type="entry name" value="FIST_C"/>
    <property type="match status" value="1"/>
</dbReference>
<dbReference type="SMART" id="SM00897">
    <property type="entry name" value="FIST"/>
    <property type="match status" value="1"/>
</dbReference>
<dbReference type="Pfam" id="PF00015">
    <property type="entry name" value="MCPsignal"/>
    <property type="match status" value="1"/>
</dbReference>
<dbReference type="OrthoDB" id="9807948at2"/>
<dbReference type="PROSITE" id="PS50111">
    <property type="entry name" value="CHEMOTAXIS_TRANSDUC_2"/>
    <property type="match status" value="1"/>
</dbReference>
<sequence>MRSGHTGAAFGPLFYNTSTCIPFNYNGNNNMSVIKTMTRSLTGSRFAGAAQPTDGIFHCESLPASLSAAGLSKRAAGILLTFVPPEADFQKVSQAWQRLTSADLTVITLSSNGALSASGKQTTYCKGDGQEGSWLWLPRNLIAEHETHIVDLHLHDAHTATDRISAIQHELAALKLRMPLSADRTFAMIYCDGLSASEGFLMQAWYNTGRFPCLAIGGSAGGRATFDGTWMGVGGRVLQGKAVIVFCKMAAGKSFAPFKSQNFEPLNKSWLIAEADPVKRTLTSVFNAQGQQQPFTQALAEHLGCNAQQLSERLKGLTFAVKVGEAFFIRSVAKMDSQSVQFFCDLEFGDRLYLMRETDFKQATQRDWQAFTQRHGKPAAILMNDCILRRVGNADKLHDAHFFKGIPAAGFSSFGEILGVPINQTLSALVFFNHSVNAMAQFPVEYASYAAHYAQRALRRWEALNRVQSGVLARVVNYQQELAPIVQALPVLEAATQSQSEALTMAESSIRAISDIAKESQQAQGRLGDGLDDLEAISNGINVITHGISNIAFQTNILALNAAVEAARAGEAGRGFAVVAGEVRRLAQSSKEQAEATASNINDAVSTISRIRNVATNTVQTATDMAERSIHAADAIAAMSDRTRHERAGMAKQLDSLRTLTAGMDAMQEAVAELKVLQTLSASR</sequence>
<evidence type="ECO:0000313" key="5">
    <source>
        <dbReference type="EMBL" id="BAK11057.1"/>
    </source>
</evidence>
<comment type="subcellular location">
    <subcellularLocation>
        <location evidence="1">Membrane</location>
    </subcellularLocation>
</comment>